<name>A0A8H6AVQ5_9HELO</name>
<dbReference type="RefSeq" id="XP_037193330.1">
    <property type="nucleotide sequence ID" value="XM_037334796.1"/>
</dbReference>
<proteinExistence type="predicted"/>
<comment type="caution">
    <text evidence="1">The sequence shown here is derived from an EMBL/GenBank/DDBJ whole genome shotgun (WGS) entry which is preliminary data.</text>
</comment>
<accession>A0A8H6AVQ5</accession>
<dbReference type="Proteomes" id="UP000531561">
    <property type="component" value="Unassembled WGS sequence"/>
</dbReference>
<dbReference type="AlphaFoldDB" id="A0A8H6AVQ5"/>
<evidence type="ECO:0000313" key="1">
    <source>
        <dbReference type="EMBL" id="KAF5874384.1"/>
    </source>
</evidence>
<sequence length="223" mass="23739">TNVAKLQFNIITSTIISTVDNSLGNLGASIGTIITPRSNTELVARASGEVLNDYESIPIGGISQLTSSVPLTFYNPLTYGGTWRPIMKTDAAALLQQIYGQQAALGFNGSTITSVYLASPVASFKANYASFACYVSITTTVSPGLRVRYRLWHSRRMGRRMRMWRGVAGCGCDGLGLGSSLGRLLGGLIRTVGSIGLIVDNFDANYNCVARKTNSVVAPELCG</sequence>
<organism evidence="1 2">
    <name type="scientific">Botrytis fragariae</name>
    <dbReference type="NCBI Taxonomy" id="1964551"/>
    <lineage>
        <taxon>Eukaryota</taxon>
        <taxon>Fungi</taxon>
        <taxon>Dikarya</taxon>
        <taxon>Ascomycota</taxon>
        <taxon>Pezizomycotina</taxon>
        <taxon>Leotiomycetes</taxon>
        <taxon>Helotiales</taxon>
        <taxon>Sclerotiniaceae</taxon>
        <taxon>Botrytis</taxon>
    </lineage>
</organism>
<dbReference type="GeneID" id="59258488"/>
<protein>
    <submittedName>
        <fullName evidence="1">Uncharacterized protein</fullName>
    </submittedName>
</protein>
<gene>
    <name evidence="1" type="ORF">Bfra_004389</name>
</gene>
<feature type="non-terminal residue" evidence="1">
    <location>
        <position position="1"/>
    </location>
</feature>
<evidence type="ECO:0000313" key="2">
    <source>
        <dbReference type="Proteomes" id="UP000531561"/>
    </source>
</evidence>
<reference evidence="1 2" key="1">
    <citation type="journal article" date="2020" name="Phytopathology">
        <title>A high-quality genome resource of Botrytis fragariae, a new and rapidly spreading fungal pathogen causing strawberry gray mold in the U.S.A.</title>
        <authorList>
            <person name="Wu Y."/>
            <person name="Saski C.A."/>
            <person name="Schnabel G."/>
            <person name="Xiao S."/>
            <person name="Hu M."/>
        </authorList>
    </citation>
    <scope>NUCLEOTIDE SEQUENCE [LARGE SCALE GENOMIC DNA]</scope>
    <source>
        <strain evidence="1 2">BVB16</strain>
    </source>
</reference>
<dbReference type="EMBL" id="JABFCT010000007">
    <property type="protein sequence ID" value="KAF5874384.1"/>
    <property type="molecule type" value="Genomic_DNA"/>
</dbReference>
<dbReference type="OrthoDB" id="3540979at2759"/>
<keyword evidence="2" id="KW-1185">Reference proteome</keyword>